<dbReference type="Gene3D" id="3.90.370.10">
    <property type="entry name" value="Tissue inhibitor of metalloproteinase-1. Chain B, domain 1"/>
    <property type="match status" value="1"/>
</dbReference>
<gene>
    <name evidence="4 5" type="primary">LOC106464718</name>
</gene>
<keyword evidence="4 5" id="KW-0646">Protease inhibitor</keyword>
<dbReference type="SUPFAM" id="SSF50242">
    <property type="entry name" value="TIMP-like"/>
    <property type="match status" value="1"/>
</dbReference>
<dbReference type="PANTHER" id="PTHR11844">
    <property type="entry name" value="METALLOPROTEASE INHIBITOR"/>
    <property type="match status" value="1"/>
</dbReference>
<evidence type="ECO:0000256" key="1">
    <source>
        <dbReference type="ARBA" id="ARBA00004613"/>
    </source>
</evidence>
<keyword evidence="4 5" id="KW-0481">Metalloenzyme inhibitor</keyword>
<sequence length="155" mass="18547">MTDKARQALSHGFIRTYPNSSLCSISLKPTRYLIAGSLIGEKPWTSLCHFVKEWTTLTRKQKKGFRKLYQHGCGCTMVRTPMHMRMILQRPMTENVRYCLWQRDWERDIDCQALHSVCIPDHHESNTCKWLPNRVYKGCVKQHQKWLERRREREP</sequence>
<dbReference type="Pfam" id="PF00965">
    <property type="entry name" value="TIMP"/>
    <property type="match status" value="1"/>
</dbReference>
<dbReference type="InterPro" id="IPR008993">
    <property type="entry name" value="TIMP-like_OB-fold"/>
</dbReference>
<organism evidence="3 5">
    <name type="scientific">Limulus polyphemus</name>
    <name type="common">Atlantic horseshoe crab</name>
    <dbReference type="NCBI Taxonomy" id="6850"/>
    <lineage>
        <taxon>Eukaryota</taxon>
        <taxon>Metazoa</taxon>
        <taxon>Ecdysozoa</taxon>
        <taxon>Arthropoda</taxon>
        <taxon>Chelicerata</taxon>
        <taxon>Merostomata</taxon>
        <taxon>Xiphosura</taxon>
        <taxon>Limulidae</taxon>
        <taxon>Limulus</taxon>
    </lineage>
</organism>
<keyword evidence="3" id="KW-1185">Reference proteome</keyword>
<comment type="subcellular location">
    <subcellularLocation>
        <location evidence="1">Secreted</location>
    </subcellularLocation>
</comment>
<dbReference type="SMART" id="SM00206">
    <property type="entry name" value="NTR"/>
    <property type="match status" value="1"/>
</dbReference>
<keyword evidence="4 5" id="KW-0483">Metalloprotease inhibitor</keyword>
<evidence type="ECO:0000313" key="3">
    <source>
        <dbReference type="Proteomes" id="UP000694941"/>
    </source>
</evidence>
<keyword evidence="2" id="KW-0964">Secreted</keyword>
<accession>A0ABM1BEF7</accession>
<reference evidence="4 5" key="1">
    <citation type="submission" date="2025-05" db="UniProtKB">
        <authorList>
            <consortium name="RefSeq"/>
        </authorList>
    </citation>
    <scope>IDENTIFICATION</scope>
    <source>
        <tissue evidence="4 5">Muscle</tissue>
    </source>
</reference>
<evidence type="ECO:0000313" key="4">
    <source>
        <dbReference type="RefSeq" id="XP_013780324.1"/>
    </source>
</evidence>
<name>A0ABM1BEF7_LIMPO</name>
<dbReference type="InterPro" id="IPR027465">
    <property type="entry name" value="TIMP_C"/>
</dbReference>
<dbReference type="InterPro" id="IPR001820">
    <property type="entry name" value="TIMP"/>
</dbReference>
<dbReference type="Proteomes" id="UP000694941">
    <property type="component" value="Unplaced"/>
</dbReference>
<evidence type="ECO:0000256" key="2">
    <source>
        <dbReference type="ARBA" id="ARBA00022525"/>
    </source>
</evidence>
<dbReference type="RefSeq" id="XP_013780324.1">
    <property type="nucleotide sequence ID" value="XM_013924870.2"/>
</dbReference>
<dbReference type="PANTHER" id="PTHR11844:SF25">
    <property type="entry name" value="NTR DOMAIN-CONTAINING PROTEIN"/>
    <property type="match status" value="1"/>
</dbReference>
<protein>
    <submittedName>
        <fullName evidence="4 5">Metalloproteinase inhibitor 2-like</fullName>
    </submittedName>
</protein>
<dbReference type="GO" id="GO:0030414">
    <property type="term" value="F:peptidase inhibitor activity"/>
    <property type="evidence" value="ECO:0007669"/>
    <property type="project" value="UniProtKB-KW"/>
</dbReference>
<dbReference type="RefSeq" id="XP_013780325.1">
    <property type="nucleotide sequence ID" value="XM_013924871.2"/>
</dbReference>
<proteinExistence type="predicted"/>
<dbReference type="GeneID" id="106464718"/>
<evidence type="ECO:0000313" key="5">
    <source>
        <dbReference type="RefSeq" id="XP_013780325.1"/>
    </source>
</evidence>